<keyword evidence="3" id="KW-0813">Transport</keyword>
<comment type="similarity">
    <text evidence="2">Belongs to the bacterial solute-binding protein 7 family.</text>
</comment>
<dbReference type="Pfam" id="PF03480">
    <property type="entry name" value="DctP"/>
    <property type="match status" value="1"/>
</dbReference>
<dbReference type="InterPro" id="IPR004682">
    <property type="entry name" value="TRAP_DctP"/>
</dbReference>
<keyword evidence="7" id="KW-1185">Reference proteome</keyword>
<keyword evidence="4 5" id="KW-0732">Signal</keyword>
<dbReference type="PANTHER" id="PTHR33376:SF4">
    <property type="entry name" value="SIALIC ACID-BINDING PERIPLASMIC PROTEIN SIAP"/>
    <property type="match status" value="1"/>
</dbReference>
<evidence type="ECO:0000256" key="1">
    <source>
        <dbReference type="ARBA" id="ARBA00004196"/>
    </source>
</evidence>
<dbReference type="Proteomes" id="UP000198607">
    <property type="component" value="Unassembled WGS sequence"/>
</dbReference>
<evidence type="ECO:0000256" key="2">
    <source>
        <dbReference type="ARBA" id="ARBA00009023"/>
    </source>
</evidence>
<sequence length="345" mass="37874">MISALRCAAMVVSLTRKPWSAKAAAWGMGVMLAATCAQATDVTVLNLAHIYPPSHPTAKALSLFSDLVGSRSQGRLRVKVYEDAEAGNQSAIFQSLRNGTLDLSVLSQGVITEVVPEAAAFGLPFLFGSKEKAWRVLEGESGRRFVDKLANQGFVALSYWDIEVRHLTNSVRPVRKPADVAGLRIRIPPDPLAIDVFTALDAEVRILNFSDLYEALRLRVVDGQENPVLNVAAMKFYEVQKYLSLIGQKYSIFVFLMTKSARDRLSVTGRGIVEQAAQEAARYHRTLVASEEVNALKTIVAHGVKVDRVDHASFVAATSKIYEKWLESGIGDFVRLLINEARSSP</sequence>
<dbReference type="InterPro" id="IPR038404">
    <property type="entry name" value="TRAP_DctP_sf"/>
</dbReference>
<evidence type="ECO:0000313" key="7">
    <source>
        <dbReference type="Proteomes" id="UP000198607"/>
    </source>
</evidence>
<accession>A0A1G7ZU08</accession>
<dbReference type="Gene3D" id="3.40.190.170">
    <property type="entry name" value="Bacterial extracellular solute-binding protein, family 7"/>
    <property type="match status" value="1"/>
</dbReference>
<feature type="signal peptide" evidence="5">
    <location>
        <begin position="1"/>
        <end position="39"/>
    </location>
</feature>
<dbReference type="AlphaFoldDB" id="A0A1G7ZU08"/>
<gene>
    <name evidence="6" type="ORF">SAMN05660652_01280</name>
</gene>
<keyword evidence="6" id="KW-0675">Receptor</keyword>
<dbReference type="GO" id="GO:0030288">
    <property type="term" value="C:outer membrane-bounded periplasmic space"/>
    <property type="evidence" value="ECO:0007669"/>
    <property type="project" value="InterPro"/>
</dbReference>
<dbReference type="NCBIfam" id="TIGR00787">
    <property type="entry name" value="dctP"/>
    <property type="match status" value="1"/>
</dbReference>
<organism evidence="6 7">
    <name type="scientific">Propionivibrio dicarboxylicus</name>
    <dbReference type="NCBI Taxonomy" id="83767"/>
    <lineage>
        <taxon>Bacteria</taxon>
        <taxon>Pseudomonadati</taxon>
        <taxon>Pseudomonadota</taxon>
        <taxon>Betaproteobacteria</taxon>
        <taxon>Rhodocyclales</taxon>
        <taxon>Rhodocyclaceae</taxon>
        <taxon>Propionivibrio</taxon>
    </lineage>
</organism>
<protein>
    <submittedName>
        <fullName evidence="6">Tripartite ATP-independent transporter solute receptor, DctP family</fullName>
    </submittedName>
</protein>
<dbReference type="PIRSF" id="PIRSF006470">
    <property type="entry name" value="DctB"/>
    <property type="match status" value="1"/>
</dbReference>
<evidence type="ECO:0000256" key="3">
    <source>
        <dbReference type="ARBA" id="ARBA00022448"/>
    </source>
</evidence>
<dbReference type="PANTHER" id="PTHR33376">
    <property type="match status" value="1"/>
</dbReference>
<proteinExistence type="inferred from homology"/>
<feature type="chain" id="PRO_5011632246" evidence="5">
    <location>
        <begin position="40"/>
        <end position="345"/>
    </location>
</feature>
<dbReference type="CDD" id="cd13603">
    <property type="entry name" value="PBP2_TRAP_Siap_TeaA_like"/>
    <property type="match status" value="1"/>
</dbReference>
<dbReference type="EMBL" id="FNCY01000003">
    <property type="protein sequence ID" value="SDH12134.1"/>
    <property type="molecule type" value="Genomic_DNA"/>
</dbReference>
<name>A0A1G7ZU08_9RHOO</name>
<evidence type="ECO:0000256" key="5">
    <source>
        <dbReference type="SAM" id="SignalP"/>
    </source>
</evidence>
<dbReference type="STRING" id="83767.SAMN05660652_01280"/>
<dbReference type="NCBIfam" id="NF037995">
    <property type="entry name" value="TRAP_S1"/>
    <property type="match status" value="1"/>
</dbReference>
<dbReference type="GO" id="GO:0055085">
    <property type="term" value="P:transmembrane transport"/>
    <property type="evidence" value="ECO:0007669"/>
    <property type="project" value="InterPro"/>
</dbReference>
<comment type="subcellular location">
    <subcellularLocation>
        <location evidence="1">Cell envelope</location>
    </subcellularLocation>
</comment>
<reference evidence="6 7" key="1">
    <citation type="submission" date="2016-10" db="EMBL/GenBank/DDBJ databases">
        <authorList>
            <person name="de Groot N.N."/>
        </authorList>
    </citation>
    <scope>NUCLEOTIDE SEQUENCE [LARGE SCALE GENOMIC DNA]</scope>
    <source>
        <strain evidence="6 7">DSM 5885</strain>
    </source>
</reference>
<evidence type="ECO:0000313" key="6">
    <source>
        <dbReference type="EMBL" id="SDH12134.1"/>
    </source>
</evidence>
<dbReference type="InterPro" id="IPR018389">
    <property type="entry name" value="DctP_fam"/>
</dbReference>
<evidence type="ECO:0000256" key="4">
    <source>
        <dbReference type="ARBA" id="ARBA00022729"/>
    </source>
</evidence>